<gene>
    <name evidence="1" type="ORF">CEXT_465521</name>
</gene>
<evidence type="ECO:0000313" key="1">
    <source>
        <dbReference type="EMBL" id="GIY99320.1"/>
    </source>
</evidence>
<protein>
    <submittedName>
        <fullName evidence="1">Uncharacterized protein</fullName>
    </submittedName>
</protein>
<proteinExistence type="predicted"/>
<sequence length="36" mass="4223">PLKRVHPVKQMVFVRQTTFCKLFGFNFGSQYGMACR</sequence>
<accession>A0AAV4XYP6</accession>
<keyword evidence="2" id="KW-1185">Reference proteome</keyword>
<dbReference type="EMBL" id="BPLR01018410">
    <property type="protein sequence ID" value="GIY99320.1"/>
    <property type="molecule type" value="Genomic_DNA"/>
</dbReference>
<comment type="caution">
    <text evidence="1">The sequence shown here is derived from an EMBL/GenBank/DDBJ whole genome shotgun (WGS) entry which is preliminary data.</text>
</comment>
<evidence type="ECO:0000313" key="2">
    <source>
        <dbReference type="Proteomes" id="UP001054945"/>
    </source>
</evidence>
<name>A0AAV4XYP6_CAEEX</name>
<reference evidence="1 2" key="1">
    <citation type="submission" date="2021-06" db="EMBL/GenBank/DDBJ databases">
        <title>Caerostris extrusa draft genome.</title>
        <authorList>
            <person name="Kono N."/>
            <person name="Arakawa K."/>
        </authorList>
    </citation>
    <scope>NUCLEOTIDE SEQUENCE [LARGE SCALE GENOMIC DNA]</scope>
</reference>
<dbReference type="Proteomes" id="UP001054945">
    <property type="component" value="Unassembled WGS sequence"/>
</dbReference>
<organism evidence="1 2">
    <name type="scientific">Caerostris extrusa</name>
    <name type="common">Bark spider</name>
    <name type="synonym">Caerostris bankana</name>
    <dbReference type="NCBI Taxonomy" id="172846"/>
    <lineage>
        <taxon>Eukaryota</taxon>
        <taxon>Metazoa</taxon>
        <taxon>Ecdysozoa</taxon>
        <taxon>Arthropoda</taxon>
        <taxon>Chelicerata</taxon>
        <taxon>Arachnida</taxon>
        <taxon>Araneae</taxon>
        <taxon>Araneomorphae</taxon>
        <taxon>Entelegynae</taxon>
        <taxon>Araneoidea</taxon>
        <taxon>Araneidae</taxon>
        <taxon>Caerostris</taxon>
    </lineage>
</organism>
<dbReference type="AlphaFoldDB" id="A0AAV4XYP6"/>
<feature type="non-terminal residue" evidence="1">
    <location>
        <position position="1"/>
    </location>
</feature>